<evidence type="ECO:0000313" key="2">
    <source>
        <dbReference type="Proteomes" id="UP001148662"/>
    </source>
</evidence>
<reference evidence="1" key="1">
    <citation type="submission" date="2022-07" db="EMBL/GenBank/DDBJ databases">
        <title>Genome Sequence of Phlebia brevispora.</title>
        <authorList>
            <person name="Buettner E."/>
        </authorList>
    </citation>
    <scope>NUCLEOTIDE SEQUENCE</scope>
    <source>
        <strain evidence="1">MPL23</strain>
    </source>
</reference>
<proteinExistence type="predicted"/>
<evidence type="ECO:0000313" key="1">
    <source>
        <dbReference type="EMBL" id="KAJ3551790.1"/>
    </source>
</evidence>
<gene>
    <name evidence="1" type="ORF">NM688_g4507</name>
</gene>
<sequence length="293" mass="33427">MDSQIDPASLNLLFAELRSIQAAQYSDLAAVIVLLYDVLLNMSDEVEYIWHAKWSFPKTLYLVARYYGLLHLVIAFLRLAPDYQHLCRGYLWFTSISGPGVFTAVVDMILVLRMCAFYDGSKRVLIFMSVMMTCEICMSFAMEIYASIKSDIPNPPAIPSISWTGCLAYPTRVITLIAWIPVMIVGFVCAIMTLYKYITLTNAYGYRGRRLSPLLHSFAWDGTLYFFLLFAAIMVAALMNLEIRNELARVGLTWIIAMYSIAFPAVVVLLYDILFNMGDEVEYIWQCQFIQNS</sequence>
<dbReference type="EMBL" id="JANHOG010000752">
    <property type="protein sequence ID" value="KAJ3551790.1"/>
    <property type="molecule type" value="Genomic_DNA"/>
</dbReference>
<protein>
    <submittedName>
        <fullName evidence="1">Uncharacterized protein</fullName>
    </submittedName>
</protein>
<comment type="caution">
    <text evidence="1">The sequence shown here is derived from an EMBL/GenBank/DDBJ whole genome shotgun (WGS) entry which is preliminary data.</text>
</comment>
<keyword evidence="2" id="KW-1185">Reference proteome</keyword>
<accession>A0ACC1T2R4</accession>
<name>A0ACC1T2R4_9APHY</name>
<organism evidence="1 2">
    <name type="scientific">Phlebia brevispora</name>
    <dbReference type="NCBI Taxonomy" id="194682"/>
    <lineage>
        <taxon>Eukaryota</taxon>
        <taxon>Fungi</taxon>
        <taxon>Dikarya</taxon>
        <taxon>Basidiomycota</taxon>
        <taxon>Agaricomycotina</taxon>
        <taxon>Agaricomycetes</taxon>
        <taxon>Polyporales</taxon>
        <taxon>Meruliaceae</taxon>
        <taxon>Phlebia</taxon>
    </lineage>
</organism>
<dbReference type="Proteomes" id="UP001148662">
    <property type="component" value="Unassembled WGS sequence"/>
</dbReference>